<dbReference type="GO" id="GO:0000271">
    <property type="term" value="P:polysaccharide biosynthetic process"/>
    <property type="evidence" value="ECO:0007669"/>
    <property type="project" value="InterPro"/>
</dbReference>
<evidence type="ECO:0000259" key="7">
    <source>
        <dbReference type="Pfam" id="PF04138"/>
    </source>
</evidence>
<dbReference type="PANTHER" id="PTHR38459:SF1">
    <property type="entry name" value="PROPHAGE BACTOPRENOL-LINKED GLUCOSE TRANSLOCASE HOMOLOG"/>
    <property type="match status" value="1"/>
</dbReference>
<feature type="transmembrane region" description="Helical" evidence="6">
    <location>
        <begin position="38"/>
        <end position="55"/>
    </location>
</feature>
<dbReference type="GO" id="GO:0005886">
    <property type="term" value="C:plasma membrane"/>
    <property type="evidence" value="ECO:0007669"/>
    <property type="project" value="TreeGrafter"/>
</dbReference>
<accession>A0A1M6QVQ8</accession>
<evidence type="ECO:0000313" key="9">
    <source>
        <dbReference type="Proteomes" id="UP000184275"/>
    </source>
</evidence>
<dbReference type="Proteomes" id="UP000184275">
    <property type="component" value="Unassembled WGS sequence"/>
</dbReference>
<dbReference type="InterPro" id="IPR007267">
    <property type="entry name" value="GtrA_DPMS_TM"/>
</dbReference>
<evidence type="ECO:0000256" key="3">
    <source>
        <dbReference type="ARBA" id="ARBA00022692"/>
    </source>
</evidence>
<feature type="transmembrane region" description="Helical" evidence="6">
    <location>
        <begin position="97"/>
        <end position="121"/>
    </location>
</feature>
<gene>
    <name evidence="8" type="ORF">SAMN05720469_10320</name>
</gene>
<sequence>MRHFIRYNLIGIVNTAITFVVVWILYECFHWNLELSNFLGFVAGGINSYIMNRSWNFKSKNRKSREMLRFAVVFLCAYLVNLFVLESLKEAVPAAGNYFSAGYVANVLANLAYIVVSYILYRFWVFKAK</sequence>
<keyword evidence="5 6" id="KW-0472">Membrane</keyword>
<evidence type="ECO:0000256" key="5">
    <source>
        <dbReference type="ARBA" id="ARBA00023136"/>
    </source>
</evidence>
<evidence type="ECO:0000256" key="2">
    <source>
        <dbReference type="ARBA" id="ARBA00009399"/>
    </source>
</evidence>
<name>A0A1M6QVQ8_9BACT</name>
<organism evidence="8 9">
    <name type="scientific">Fibrobacter intestinalis</name>
    <dbReference type="NCBI Taxonomy" id="28122"/>
    <lineage>
        <taxon>Bacteria</taxon>
        <taxon>Pseudomonadati</taxon>
        <taxon>Fibrobacterota</taxon>
        <taxon>Fibrobacteria</taxon>
        <taxon>Fibrobacterales</taxon>
        <taxon>Fibrobacteraceae</taxon>
        <taxon>Fibrobacter</taxon>
    </lineage>
</organism>
<proteinExistence type="inferred from homology"/>
<comment type="similarity">
    <text evidence="2">Belongs to the GtrA family.</text>
</comment>
<feature type="transmembrane region" description="Helical" evidence="6">
    <location>
        <begin position="67"/>
        <end position="85"/>
    </location>
</feature>
<dbReference type="RefSeq" id="WP_073302306.1">
    <property type="nucleotide sequence ID" value="NZ_FRAW01000003.1"/>
</dbReference>
<feature type="transmembrane region" description="Helical" evidence="6">
    <location>
        <begin position="7"/>
        <end position="26"/>
    </location>
</feature>
<dbReference type="EMBL" id="FRAW01000003">
    <property type="protein sequence ID" value="SHK24352.1"/>
    <property type="molecule type" value="Genomic_DNA"/>
</dbReference>
<keyword evidence="9" id="KW-1185">Reference proteome</keyword>
<evidence type="ECO:0000256" key="4">
    <source>
        <dbReference type="ARBA" id="ARBA00022989"/>
    </source>
</evidence>
<dbReference type="PANTHER" id="PTHR38459">
    <property type="entry name" value="PROPHAGE BACTOPRENOL-LINKED GLUCOSE TRANSLOCASE HOMOLOG"/>
    <property type="match status" value="1"/>
</dbReference>
<dbReference type="InterPro" id="IPR051401">
    <property type="entry name" value="GtrA_CellWall_Glycosyl"/>
</dbReference>
<keyword evidence="4 6" id="KW-1133">Transmembrane helix</keyword>
<evidence type="ECO:0000256" key="6">
    <source>
        <dbReference type="SAM" id="Phobius"/>
    </source>
</evidence>
<evidence type="ECO:0000313" key="8">
    <source>
        <dbReference type="EMBL" id="SHK24352.1"/>
    </source>
</evidence>
<feature type="domain" description="GtrA/DPMS transmembrane" evidence="7">
    <location>
        <begin position="6"/>
        <end position="126"/>
    </location>
</feature>
<evidence type="ECO:0000256" key="1">
    <source>
        <dbReference type="ARBA" id="ARBA00004141"/>
    </source>
</evidence>
<protein>
    <submittedName>
        <fullName evidence="8">Putative flippase GtrA (Transmembrane translocase of bactoprenol-linked glucose)</fullName>
    </submittedName>
</protein>
<reference evidence="9" key="1">
    <citation type="submission" date="2016-11" db="EMBL/GenBank/DDBJ databases">
        <authorList>
            <person name="Varghese N."/>
            <person name="Submissions S."/>
        </authorList>
    </citation>
    <scope>NUCLEOTIDE SEQUENCE [LARGE SCALE GENOMIC DNA]</scope>
    <source>
        <strain evidence="9">UWOS</strain>
    </source>
</reference>
<dbReference type="Pfam" id="PF04138">
    <property type="entry name" value="GtrA_DPMS_TM"/>
    <property type="match status" value="1"/>
</dbReference>
<dbReference type="AlphaFoldDB" id="A0A1M6QVQ8"/>
<keyword evidence="3 6" id="KW-0812">Transmembrane</keyword>
<comment type="subcellular location">
    <subcellularLocation>
        <location evidence="1">Membrane</location>
        <topology evidence="1">Multi-pass membrane protein</topology>
    </subcellularLocation>
</comment>